<dbReference type="PANTHER" id="PTHR35145">
    <property type="entry name" value="CYTOPLASMIC PROTEIN-RELATED"/>
    <property type="match status" value="1"/>
</dbReference>
<evidence type="ECO:0000313" key="2">
    <source>
        <dbReference type="Proteomes" id="UP000289260"/>
    </source>
</evidence>
<dbReference type="KEGG" id="ltr:EVS81_02310"/>
<dbReference type="InterPro" id="IPR007351">
    <property type="entry name" value="YjbR"/>
</dbReference>
<dbReference type="InterPro" id="IPR038056">
    <property type="entry name" value="YjbR-like_sf"/>
</dbReference>
<dbReference type="PANTHER" id="PTHR35145:SF1">
    <property type="entry name" value="CYTOPLASMIC PROTEIN"/>
    <property type="match status" value="1"/>
</dbReference>
<gene>
    <name evidence="1" type="ORF">EVS81_02310</name>
</gene>
<dbReference type="SUPFAM" id="SSF142906">
    <property type="entry name" value="YjbR-like"/>
    <property type="match status" value="1"/>
</dbReference>
<organism evidence="1 2">
    <name type="scientific">Leucobacter triazinivorans</name>
    <dbReference type="NCBI Taxonomy" id="1784719"/>
    <lineage>
        <taxon>Bacteria</taxon>
        <taxon>Bacillati</taxon>
        <taxon>Actinomycetota</taxon>
        <taxon>Actinomycetes</taxon>
        <taxon>Micrococcales</taxon>
        <taxon>Microbacteriaceae</taxon>
        <taxon>Leucobacter</taxon>
    </lineage>
</organism>
<dbReference type="Gene3D" id="3.90.1150.30">
    <property type="match status" value="1"/>
</dbReference>
<dbReference type="AlphaFoldDB" id="A0A4P6KBX7"/>
<dbReference type="InterPro" id="IPR058532">
    <property type="entry name" value="YjbR/MT2646/Rv2570-like"/>
</dbReference>
<accession>A0A4P6KBX7</accession>
<evidence type="ECO:0008006" key="3">
    <source>
        <dbReference type="Google" id="ProtNLM"/>
    </source>
</evidence>
<evidence type="ECO:0000313" key="1">
    <source>
        <dbReference type="EMBL" id="QBE47805.1"/>
    </source>
</evidence>
<sequence length="161" mass="18224">MLVSDTLHSPRCANEPFDRAFRTDTLRRPAVTPHPPLVAAVDENWLQQAADRLPGAVLTRKPEWEALTLTVGGRLFGMYGADNLGRLILTMKGDPLENEALRQEFAEIVPGYYANKQHWNSVLLERATFSAERLGEMLEESYTLVFGRLTKKLQAELRDSR</sequence>
<reference evidence="1 2" key="1">
    <citation type="submission" date="2019-02" db="EMBL/GenBank/DDBJ databases">
        <authorList>
            <person name="Sun L."/>
            <person name="Pan D."/>
            <person name="Wu X."/>
        </authorList>
    </citation>
    <scope>NUCLEOTIDE SEQUENCE [LARGE SCALE GENOMIC DNA]</scope>
    <source>
        <strain evidence="1 2">JW-1</strain>
    </source>
</reference>
<dbReference type="Proteomes" id="UP000289260">
    <property type="component" value="Chromosome"/>
</dbReference>
<dbReference type="EMBL" id="CP035806">
    <property type="protein sequence ID" value="QBE47805.1"/>
    <property type="molecule type" value="Genomic_DNA"/>
</dbReference>
<name>A0A4P6KBX7_9MICO</name>
<keyword evidence="2" id="KW-1185">Reference proteome</keyword>
<protein>
    <recommendedName>
        <fullName evidence="3">MmcQ/YjbR family DNA-binding protein</fullName>
    </recommendedName>
</protein>
<dbReference type="OrthoDB" id="3194910at2"/>
<dbReference type="Pfam" id="PF04237">
    <property type="entry name" value="YjbR"/>
    <property type="match status" value="1"/>
</dbReference>
<proteinExistence type="predicted"/>